<comment type="caution">
    <text evidence="3">The sequence shown here is derived from an EMBL/GenBank/DDBJ whole genome shotgun (WGS) entry which is preliminary data.</text>
</comment>
<proteinExistence type="predicted"/>
<dbReference type="EMBL" id="LSYV01000055">
    <property type="protein sequence ID" value="KXZ45474.1"/>
    <property type="molecule type" value="Genomic_DNA"/>
</dbReference>
<feature type="compositionally biased region" description="Low complexity" evidence="1">
    <location>
        <begin position="375"/>
        <end position="392"/>
    </location>
</feature>
<evidence type="ECO:0000313" key="3">
    <source>
        <dbReference type="EMBL" id="KXZ45474.1"/>
    </source>
</evidence>
<name>A0A150G6L3_GONPE</name>
<dbReference type="Pfam" id="PF06911">
    <property type="entry name" value="Senescence"/>
    <property type="match status" value="1"/>
</dbReference>
<dbReference type="PANTHER" id="PTHR21068:SF43">
    <property type="entry name" value="SPARTIN"/>
    <property type="match status" value="1"/>
</dbReference>
<keyword evidence="4" id="KW-1185">Reference proteome</keyword>
<organism evidence="3 4">
    <name type="scientific">Gonium pectorale</name>
    <name type="common">Green alga</name>
    <dbReference type="NCBI Taxonomy" id="33097"/>
    <lineage>
        <taxon>Eukaryota</taxon>
        <taxon>Viridiplantae</taxon>
        <taxon>Chlorophyta</taxon>
        <taxon>core chlorophytes</taxon>
        <taxon>Chlorophyceae</taxon>
        <taxon>CS clade</taxon>
        <taxon>Chlamydomonadales</taxon>
        <taxon>Volvocaceae</taxon>
        <taxon>Gonium</taxon>
    </lineage>
</organism>
<dbReference type="OrthoDB" id="20821at2759"/>
<dbReference type="GO" id="GO:0005886">
    <property type="term" value="C:plasma membrane"/>
    <property type="evidence" value="ECO:0007669"/>
    <property type="project" value="TreeGrafter"/>
</dbReference>
<feature type="region of interest" description="Disordered" evidence="1">
    <location>
        <begin position="148"/>
        <end position="172"/>
    </location>
</feature>
<reference evidence="4" key="1">
    <citation type="journal article" date="2016" name="Nat. Commun.">
        <title>The Gonium pectorale genome demonstrates co-option of cell cycle regulation during the evolution of multicellularity.</title>
        <authorList>
            <person name="Hanschen E.R."/>
            <person name="Marriage T.N."/>
            <person name="Ferris P.J."/>
            <person name="Hamaji T."/>
            <person name="Toyoda A."/>
            <person name="Fujiyama A."/>
            <person name="Neme R."/>
            <person name="Noguchi H."/>
            <person name="Minakuchi Y."/>
            <person name="Suzuki M."/>
            <person name="Kawai-Toyooka H."/>
            <person name="Smith D.R."/>
            <person name="Sparks H."/>
            <person name="Anderson J."/>
            <person name="Bakaric R."/>
            <person name="Luria V."/>
            <person name="Karger A."/>
            <person name="Kirschner M.W."/>
            <person name="Durand P.M."/>
            <person name="Michod R.E."/>
            <person name="Nozaki H."/>
            <person name="Olson B.J."/>
        </authorList>
    </citation>
    <scope>NUCLEOTIDE SEQUENCE [LARGE SCALE GENOMIC DNA]</scope>
    <source>
        <strain evidence="4">NIES-2863</strain>
    </source>
</reference>
<feature type="compositionally biased region" description="Low complexity" evidence="1">
    <location>
        <begin position="407"/>
        <end position="423"/>
    </location>
</feature>
<gene>
    <name evidence="3" type="ORF">GPECTOR_54g215</name>
</gene>
<dbReference type="STRING" id="33097.A0A150G6L3"/>
<evidence type="ECO:0000313" key="4">
    <source>
        <dbReference type="Proteomes" id="UP000075714"/>
    </source>
</evidence>
<feature type="region of interest" description="Disordered" evidence="1">
    <location>
        <begin position="375"/>
        <end position="426"/>
    </location>
</feature>
<dbReference type="AlphaFoldDB" id="A0A150G6L3"/>
<sequence>MSEQEPLLRIASVTLYQVDCASHAVSTITNGDFAITYSDDGNLLVAQVGPTTWPLSRDVASLRFNDLTYAFELPRGPAGGPSSPAAGSCYYCLTLRSDTPLELIDLLQAVLASGSAYHDQEHIVRQPVPPAADQREAAPGLQQVAQVAQAQPPLQPQQQQQQPGVPAGKADRLADGIQRGGQIAAAGVLAAAMWAGGALHKGAEKAVARMQPADRPANISPQTQFRIEKARATASQLAEVSGKAVGGALSLTAQVAGALAQRIASSGMGQSIGRSRVGTASAQDLRKVGVAGIDAVEAVYDSLADAARIVLAHTHTATTRIVGHKYGADAAMAAGAGIQVAQSAVETGLNVYKLRPTALAKQVVKGTAQSVVRGQQGAALQAQPQPQPHQAARVQSDPGPFMPAPQGAAGLTPAPSAPAAPAAAAPPPLPVAAATTLAAVTAGRRAGAAGGGVSVAGGAVVDGVAVTGPVPAHPVYMDYTPSAAVVAPGGGAGGASGSIPYPPVSAGQYAARYYPPVPQA</sequence>
<feature type="domain" description="Senescence" evidence="2">
    <location>
        <begin position="176"/>
        <end position="365"/>
    </location>
</feature>
<feature type="compositionally biased region" description="Low complexity" evidence="1">
    <location>
        <begin position="148"/>
        <end position="168"/>
    </location>
</feature>
<dbReference type="Proteomes" id="UP000075714">
    <property type="component" value="Unassembled WGS sequence"/>
</dbReference>
<evidence type="ECO:0000259" key="2">
    <source>
        <dbReference type="Pfam" id="PF06911"/>
    </source>
</evidence>
<accession>A0A150G6L3</accession>
<dbReference type="InterPro" id="IPR009686">
    <property type="entry name" value="Senescence/spartin_C"/>
</dbReference>
<protein>
    <recommendedName>
        <fullName evidence="2">Senescence domain-containing protein</fullName>
    </recommendedName>
</protein>
<evidence type="ECO:0000256" key="1">
    <source>
        <dbReference type="SAM" id="MobiDB-lite"/>
    </source>
</evidence>
<dbReference type="PANTHER" id="PTHR21068">
    <property type="entry name" value="SPARTIN"/>
    <property type="match status" value="1"/>
</dbReference>
<dbReference type="InterPro" id="IPR045036">
    <property type="entry name" value="Spartin-like"/>
</dbReference>